<evidence type="ECO:0000313" key="1">
    <source>
        <dbReference type="EMBL" id="GAA1270170.1"/>
    </source>
</evidence>
<sequence length="458" mass="48636">MAAILAATVRPAPGAPRGVVVDSPPGAGKSTLVVKAARELVDAGERLMIVAQTNSQVDDLVDRLAGKAPELRIGRLHSSDARPAAEALRHPGVTASSKPGDLLEQDVVVSTAAKWQWVKDVEPWRHAIVDEAYQMRSDALLAVARLFDRALFVGDPGQLDPFTVVGTEQWSGLSYDPSSSAVVTLLAHNPAITPHRLPVSWRLPASAAPLISAAFYPCTPFRSGTGPGERLLLAGGRSDGSAVDGAIDEAAEHGWALLELPARHTVRTDPQAVAAVAATVRRLLENDLLAVSEQGRQPLTPGRIAVGTAHRDQAAAVRAALTELGVPVDPTLGPAVTVDTANRLQGREYDVTVVLHPLSGRPDATAFHLETGRLCVLASRHRHACIVVARAGIAQLLDEHPATDPVQLGAAVRIPGDWQEKIGGQVIPLLERVGAQFPDGWEANHRVLEHLAEHRVRV</sequence>
<dbReference type="EMBL" id="BAAALF010000207">
    <property type="protein sequence ID" value="GAA1270170.1"/>
    <property type="molecule type" value="Genomic_DNA"/>
</dbReference>
<accession>A0ABN1WYZ7</accession>
<organism evidence="1 2">
    <name type="scientific">Kitasatospora nipponensis</name>
    <dbReference type="NCBI Taxonomy" id="258049"/>
    <lineage>
        <taxon>Bacteria</taxon>
        <taxon>Bacillati</taxon>
        <taxon>Actinomycetota</taxon>
        <taxon>Actinomycetes</taxon>
        <taxon>Kitasatosporales</taxon>
        <taxon>Streptomycetaceae</taxon>
        <taxon>Kitasatospora</taxon>
    </lineage>
</organism>
<dbReference type="Pfam" id="PF13604">
    <property type="entry name" value="AAA_30"/>
    <property type="match status" value="1"/>
</dbReference>
<dbReference type="InterPro" id="IPR027417">
    <property type="entry name" value="P-loop_NTPase"/>
</dbReference>
<dbReference type="RefSeq" id="WP_344446046.1">
    <property type="nucleotide sequence ID" value="NZ_BAAALF010000207.1"/>
</dbReference>
<dbReference type="Proteomes" id="UP001500037">
    <property type="component" value="Unassembled WGS sequence"/>
</dbReference>
<dbReference type="Gene3D" id="3.40.50.300">
    <property type="entry name" value="P-loop containing nucleotide triphosphate hydrolases"/>
    <property type="match status" value="2"/>
</dbReference>
<reference evidence="1 2" key="1">
    <citation type="journal article" date="2019" name="Int. J. Syst. Evol. Microbiol.">
        <title>The Global Catalogue of Microorganisms (GCM) 10K type strain sequencing project: providing services to taxonomists for standard genome sequencing and annotation.</title>
        <authorList>
            <consortium name="The Broad Institute Genomics Platform"/>
            <consortium name="The Broad Institute Genome Sequencing Center for Infectious Disease"/>
            <person name="Wu L."/>
            <person name="Ma J."/>
        </authorList>
    </citation>
    <scope>NUCLEOTIDE SEQUENCE [LARGE SCALE GENOMIC DNA]</scope>
    <source>
        <strain evidence="1 2">JCM 13004</strain>
    </source>
</reference>
<keyword evidence="2" id="KW-1185">Reference proteome</keyword>
<evidence type="ECO:0000313" key="2">
    <source>
        <dbReference type="Proteomes" id="UP001500037"/>
    </source>
</evidence>
<dbReference type="PANTHER" id="PTHR43788">
    <property type="entry name" value="DNA2/NAM7 HELICASE FAMILY MEMBER"/>
    <property type="match status" value="1"/>
</dbReference>
<name>A0ABN1WYZ7_9ACTN</name>
<comment type="caution">
    <text evidence="1">The sequence shown here is derived from an EMBL/GenBank/DDBJ whole genome shotgun (WGS) entry which is preliminary data.</text>
</comment>
<proteinExistence type="predicted"/>
<dbReference type="PANTHER" id="PTHR43788:SF8">
    <property type="entry name" value="DNA-BINDING PROTEIN SMUBP-2"/>
    <property type="match status" value="1"/>
</dbReference>
<gene>
    <name evidence="1" type="ORF">GCM10009665_68160</name>
</gene>
<dbReference type="SUPFAM" id="SSF52540">
    <property type="entry name" value="P-loop containing nucleoside triphosphate hydrolases"/>
    <property type="match status" value="1"/>
</dbReference>
<dbReference type="InterPro" id="IPR050534">
    <property type="entry name" value="Coronavir_polyprotein_1ab"/>
</dbReference>
<protein>
    <submittedName>
        <fullName evidence="1">AAA family ATPase</fullName>
    </submittedName>
</protein>